<name>A0A9W6WIJ0_CANBO</name>
<evidence type="ECO:0000256" key="1">
    <source>
        <dbReference type="ARBA" id="ARBA00009225"/>
    </source>
</evidence>
<dbReference type="GO" id="GO:0019158">
    <property type="term" value="F:mannokinase activity"/>
    <property type="evidence" value="ECO:0007669"/>
    <property type="project" value="TreeGrafter"/>
</dbReference>
<dbReference type="GO" id="GO:0006006">
    <property type="term" value="P:glucose metabolic process"/>
    <property type="evidence" value="ECO:0007669"/>
    <property type="project" value="TreeGrafter"/>
</dbReference>
<dbReference type="GO" id="GO:0004340">
    <property type="term" value="F:glucokinase activity"/>
    <property type="evidence" value="ECO:0007669"/>
    <property type="project" value="TreeGrafter"/>
</dbReference>
<dbReference type="InterPro" id="IPR043129">
    <property type="entry name" value="ATPase_NBD"/>
</dbReference>
<protein>
    <recommendedName>
        <fullName evidence="6">Phosphotransferase</fullName>
        <ecNumber evidence="6">2.7.1.-</ecNumber>
    </recommendedName>
</protein>
<evidence type="ECO:0000259" key="9">
    <source>
        <dbReference type="Pfam" id="PF03727"/>
    </source>
</evidence>
<feature type="compositionally biased region" description="Acidic residues" evidence="7">
    <location>
        <begin position="22"/>
        <end position="37"/>
    </location>
</feature>
<dbReference type="EMBL" id="BSXN01001876">
    <property type="protein sequence ID" value="GME74821.1"/>
    <property type="molecule type" value="Genomic_DNA"/>
</dbReference>
<dbReference type="Gene3D" id="3.40.367.20">
    <property type="match status" value="1"/>
</dbReference>
<evidence type="ECO:0000256" key="4">
    <source>
        <dbReference type="ARBA" id="ARBA00022777"/>
    </source>
</evidence>
<dbReference type="EC" id="2.7.1.-" evidence="6"/>
<evidence type="ECO:0000313" key="11">
    <source>
        <dbReference type="Proteomes" id="UP001165120"/>
    </source>
</evidence>
<feature type="domain" description="Hexokinase C-terminal" evidence="9">
    <location>
        <begin position="269"/>
        <end position="529"/>
    </location>
</feature>
<dbReference type="GO" id="GO:0006096">
    <property type="term" value="P:glycolytic process"/>
    <property type="evidence" value="ECO:0007669"/>
    <property type="project" value="UniProtKB-KW"/>
</dbReference>
<feature type="region of interest" description="Disordered" evidence="7">
    <location>
        <begin position="1"/>
        <end position="45"/>
    </location>
</feature>
<evidence type="ECO:0000256" key="3">
    <source>
        <dbReference type="ARBA" id="ARBA00022741"/>
    </source>
</evidence>
<keyword evidence="3 6" id="KW-0547">Nucleotide-binding</keyword>
<dbReference type="InterPro" id="IPR001312">
    <property type="entry name" value="Hexokinase"/>
</dbReference>
<dbReference type="GO" id="GO:0008865">
    <property type="term" value="F:fructokinase activity"/>
    <property type="evidence" value="ECO:0007669"/>
    <property type="project" value="TreeGrafter"/>
</dbReference>
<dbReference type="GO" id="GO:0005739">
    <property type="term" value="C:mitochondrion"/>
    <property type="evidence" value="ECO:0007669"/>
    <property type="project" value="TreeGrafter"/>
</dbReference>
<dbReference type="GO" id="GO:0001678">
    <property type="term" value="P:intracellular glucose homeostasis"/>
    <property type="evidence" value="ECO:0007669"/>
    <property type="project" value="InterPro"/>
</dbReference>
<dbReference type="GO" id="GO:0005536">
    <property type="term" value="F:D-glucose binding"/>
    <property type="evidence" value="ECO:0007669"/>
    <property type="project" value="InterPro"/>
</dbReference>
<dbReference type="SUPFAM" id="SSF53067">
    <property type="entry name" value="Actin-like ATPase domain"/>
    <property type="match status" value="2"/>
</dbReference>
<reference evidence="10" key="1">
    <citation type="submission" date="2023-04" db="EMBL/GenBank/DDBJ databases">
        <title>Candida boidinii NBRC 10035.</title>
        <authorList>
            <person name="Ichikawa N."/>
            <person name="Sato H."/>
            <person name="Tonouchi N."/>
        </authorList>
    </citation>
    <scope>NUCLEOTIDE SEQUENCE</scope>
    <source>
        <strain evidence="10">NBRC 10035</strain>
    </source>
</reference>
<feature type="compositionally biased region" description="Acidic residues" evidence="7">
    <location>
        <begin position="334"/>
        <end position="345"/>
    </location>
</feature>
<feature type="domain" description="Hexokinase N-terminal" evidence="8">
    <location>
        <begin position="71"/>
        <end position="261"/>
    </location>
</feature>
<evidence type="ECO:0000256" key="5">
    <source>
        <dbReference type="ARBA" id="ARBA00022840"/>
    </source>
</evidence>
<keyword evidence="4 6" id="KW-0418">Kinase</keyword>
<keyword evidence="5 6" id="KW-0067">ATP-binding</keyword>
<dbReference type="AlphaFoldDB" id="A0A9W6WIJ0"/>
<dbReference type="PRINTS" id="PR00475">
    <property type="entry name" value="HEXOKINASE"/>
</dbReference>
<evidence type="ECO:0000256" key="2">
    <source>
        <dbReference type="ARBA" id="ARBA00022679"/>
    </source>
</evidence>
<dbReference type="GO" id="GO:0006013">
    <property type="term" value="P:mannose metabolic process"/>
    <property type="evidence" value="ECO:0007669"/>
    <property type="project" value="TreeGrafter"/>
</dbReference>
<comment type="similarity">
    <text evidence="1 6">Belongs to the hexokinase family.</text>
</comment>
<dbReference type="Proteomes" id="UP001165120">
    <property type="component" value="Unassembled WGS sequence"/>
</dbReference>
<comment type="caution">
    <text evidence="10">The sequence shown here is derived from an EMBL/GenBank/DDBJ whole genome shotgun (WGS) entry which is preliminary data.</text>
</comment>
<dbReference type="CDD" id="cd24000">
    <property type="entry name" value="ASKHA_NBD_HK"/>
    <property type="match status" value="1"/>
</dbReference>
<keyword evidence="6" id="KW-0324">Glycolysis</keyword>
<dbReference type="PANTHER" id="PTHR19443:SF24">
    <property type="entry name" value="PHOSPHOTRANSFERASE"/>
    <property type="match status" value="1"/>
</dbReference>
<accession>A0A9W6WIJ0</accession>
<sequence length="539" mass="61369">MTTTRSSSLSSKESLSSAISKDDEEEEEDEEDEEDEAKSDSQTGDIQIPLTQDSTYFNSLVDRLTIDNSLELLVKYTQSLQDELQEAYESSCKSKNPKTFIPTKVLIPTNQEIGKYLVIDIGGSTLRICVMELFKNNYQILMNKQYQINNDLKIIDLKFFNWVSSIAESLLFDNTEHGKNGGSKYFQRDEIIKTGISWSFPIEQTHSNVGYINTVSKGYTLTEETIGKNLSDLFENSFKLNNINIKVNSIINDAVAVYISGLFIENCEIGLVLGTGINSSFKIKNQIYNSELSFFGSCCCHSLSNELDLNIDSNYKLENLKYHLVNNGLKSSSQEEEEEESDNDNDGIKDEIFQPLEYMCAGRYIPELVRYGIVKLHERGEIFKDNLPKIFNKSYDLNGEFITLIYENSIEEINNHLNANYQFQLAINDYNKIYKLIDLIINRASILMASTILSQVKLSYQYSSSLESINRKSKEIKIGYVGSTLQFFNSYRDKIENYVNYYTENFNLPNIKLVHIDNSSVLGAAVTASTFDLKEAGKN</sequence>
<keyword evidence="2 6" id="KW-0808">Transferase</keyword>
<dbReference type="InterPro" id="IPR022673">
    <property type="entry name" value="Hexokinase_C"/>
</dbReference>
<dbReference type="Pfam" id="PF00349">
    <property type="entry name" value="Hexokinase_1"/>
    <property type="match status" value="1"/>
</dbReference>
<evidence type="ECO:0000259" key="8">
    <source>
        <dbReference type="Pfam" id="PF00349"/>
    </source>
</evidence>
<feature type="compositionally biased region" description="Low complexity" evidence="7">
    <location>
        <begin position="1"/>
        <end position="19"/>
    </location>
</feature>
<dbReference type="PANTHER" id="PTHR19443">
    <property type="entry name" value="HEXOKINASE"/>
    <property type="match status" value="1"/>
</dbReference>
<evidence type="ECO:0000313" key="10">
    <source>
        <dbReference type="EMBL" id="GME74821.1"/>
    </source>
</evidence>
<dbReference type="Gene3D" id="3.30.420.40">
    <property type="match status" value="1"/>
</dbReference>
<dbReference type="Pfam" id="PF03727">
    <property type="entry name" value="Hexokinase_2"/>
    <property type="match status" value="1"/>
</dbReference>
<evidence type="ECO:0000256" key="7">
    <source>
        <dbReference type="SAM" id="MobiDB-lite"/>
    </source>
</evidence>
<proteinExistence type="inferred from homology"/>
<dbReference type="GO" id="GO:0005524">
    <property type="term" value="F:ATP binding"/>
    <property type="evidence" value="ECO:0007669"/>
    <property type="project" value="UniProtKB-UniRule"/>
</dbReference>
<keyword evidence="11" id="KW-1185">Reference proteome</keyword>
<evidence type="ECO:0000256" key="6">
    <source>
        <dbReference type="RuleBase" id="RU362007"/>
    </source>
</evidence>
<dbReference type="PROSITE" id="PS51748">
    <property type="entry name" value="HEXOKINASE_2"/>
    <property type="match status" value="1"/>
</dbReference>
<feature type="region of interest" description="Disordered" evidence="7">
    <location>
        <begin position="329"/>
        <end position="348"/>
    </location>
</feature>
<organism evidence="10 11">
    <name type="scientific">Candida boidinii</name>
    <name type="common">Yeast</name>
    <dbReference type="NCBI Taxonomy" id="5477"/>
    <lineage>
        <taxon>Eukaryota</taxon>
        <taxon>Fungi</taxon>
        <taxon>Dikarya</taxon>
        <taxon>Ascomycota</taxon>
        <taxon>Saccharomycotina</taxon>
        <taxon>Pichiomycetes</taxon>
        <taxon>Pichiales</taxon>
        <taxon>Pichiaceae</taxon>
        <taxon>Ogataea</taxon>
        <taxon>Ogataea/Candida clade</taxon>
    </lineage>
</organism>
<dbReference type="GO" id="GO:0005829">
    <property type="term" value="C:cytosol"/>
    <property type="evidence" value="ECO:0007669"/>
    <property type="project" value="TreeGrafter"/>
</dbReference>
<gene>
    <name evidence="10" type="ORF">Cboi02_000454500</name>
</gene>
<dbReference type="InterPro" id="IPR022672">
    <property type="entry name" value="Hexokinase_N"/>
</dbReference>